<organism evidence="5">
    <name type="scientific">Guillardia theta (strain CCMP2712)</name>
    <name type="common">Cryptophyte</name>
    <dbReference type="NCBI Taxonomy" id="905079"/>
    <lineage>
        <taxon>Eukaryota</taxon>
        <taxon>Cryptophyceae</taxon>
        <taxon>Pyrenomonadales</taxon>
        <taxon>Geminigeraceae</taxon>
        <taxon>Guillardia</taxon>
    </lineage>
</organism>
<protein>
    <recommendedName>
        <fullName evidence="4">RRM domain-containing protein</fullName>
    </recommendedName>
</protein>
<dbReference type="KEGG" id="gtt:GUITHDRAFT_65055"/>
<dbReference type="SMART" id="SM00360">
    <property type="entry name" value="RRM"/>
    <property type="match status" value="1"/>
</dbReference>
<evidence type="ECO:0000256" key="2">
    <source>
        <dbReference type="ARBA" id="ARBA00022884"/>
    </source>
</evidence>
<reference evidence="5 7" key="1">
    <citation type="journal article" date="2012" name="Nature">
        <title>Algal genomes reveal evolutionary mosaicism and the fate of nucleomorphs.</title>
        <authorList>
            <consortium name="DOE Joint Genome Institute"/>
            <person name="Curtis B.A."/>
            <person name="Tanifuji G."/>
            <person name="Burki F."/>
            <person name="Gruber A."/>
            <person name="Irimia M."/>
            <person name="Maruyama S."/>
            <person name="Arias M.C."/>
            <person name="Ball S.G."/>
            <person name="Gile G.H."/>
            <person name="Hirakawa Y."/>
            <person name="Hopkins J.F."/>
            <person name="Kuo A."/>
            <person name="Rensing S.A."/>
            <person name="Schmutz J."/>
            <person name="Symeonidi A."/>
            <person name="Elias M."/>
            <person name="Eveleigh R.J."/>
            <person name="Herman E.K."/>
            <person name="Klute M.J."/>
            <person name="Nakayama T."/>
            <person name="Obornik M."/>
            <person name="Reyes-Prieto A."/>
            <person name="Armbrust E.V."/>
            <person name="Aves S.J."/>
            <person name="Beiko R.G."/>
            <person name="Coutinho P."/>
            <person name="Dacks J.B."/>
            <person name="Durnford D.G."/>
            <person name="Fast N.M."/>
            <person name="Green B.R."/>
            <person name="Grisdale C.J."/>
            <person name="Hempel F."/>
            <person name="Henrissat B."/>
            <person name="Hoppner M.P."/>
            <person name="Ishida K."/>
            <person name="Kim E."/>
            <person name="Koreny L."/>
            <person name="Kroth P.G."/>
            <person name="Liu Y."/>
            <person name="Malik S.B."/>
            <person name="Maier U.G."/>
            <person name="McRose D."/>
            <person name="Mock T."/>
            <person name="Neilson J.A."/>
            <person name="Onodera N.T."/>
            <person name="Poole A.M."/>
            <person name="Pritham E.J."/>
            <person name="Richards T.A."/>
            <person name="Rocap G."/>
            <person name="Roy S.W."/>
            <person name="Sarai C."/>
            <person name="Schaack S."/>
            <person name="Shirato S."/>
            <person name="Slamovits C.H."/>
            <person name="Spencer D.F."/>
            <person name="Suzuki S."/>
            <person name="Worden A.Z."/>
            <person name="Zauner S."/>
            <person name="Barry K."/>
            <person name="Bell C."/>
            <person name="Bharti A.K."/>
            <person name="Crow J.A."/>
            <person name="Grimwood J."/>
            <person name="Kramer R."/>
            <person name="Lindquist E."/>
            <person name="Lucas S."/>
            <person name="Salamov A."/>
            <person name="McFadden G.I."/>
            <person name="Lane C.E."/>
            <person name="Keeling P.J."/>
            <person name="Gray M.W."/>
            <person name="Grigoriev I.V."/>
            <person name="Archibald J.M."/>
        </authorList>
    </citation>
    <scope>NUCLEOTIDE SEQUENCE</scope>
    <source>
        <strain evidence="5 7">CCMP2712</strain>
    </source>
</reference>
<evidence type="ECO:0000256" key="3">
    <source>
        <dbReference type="PROSITE-ProRule" id="PRU00176"/>
    </source>
</evidence>
<dbReference type="InterPro" id="IPR000504">
    <property type="entry name" value="RRM_dom"/>
</dbReference>
<dbReference type="PaxDb" id="55529-EKX52716"/>
<feature type="non-terminal residue" evidence="5">
    <location>
        <position position="100"/>
    </location>
</feature>
<dbReference type="PANTHER" id="PTHR23236">
    <property type="entry name" value="EUKARYOTIC TRANSLATION INITIATION FACTOR 4B/4H"/>
    <property type="match status" value="1"/>
</dbReference>
<gene>
    <name evidence="5" type="ORF">GUITHDRAFT_65055</name>
</gene>
<dbReference type="CDD" id="cd00590">
    <property type="entry name" value="RRM_SF"/>
    <property type="match status" value="1"/>
</dbReference>
<dbReference type="EMBL" id="JH992972">
    <property type="protein sequence ID" value="EKX52716.1"/>
    <property type="molecule type" value="Genomic_DNA"/>
</dbReference>
<reference evidence="6" key="3">
    <citation type="submission" date="2016-03" db="UniProtKB">
        <authorList>
            <consortium name="EnsemblProtists"/>
        </authorList>
    </citation>
    <scope>IDENTIFICATION</scope>
</reference>
<dbReference type="HOGENOM" id="CLU_2313578_0_0_1"/>
<dbReference type="PROSITE" id="PS50102">
    <property type="entry name" value="RRM"/>
    <property type="match status" value="1"/>
</dbReference>
<dbReference type="EnsemblProtists" id="EKX52716">
    <property type="protein sequence ID" value="EKX52716"/>
    <property type="gene ID" value="GUITHDRAFT_65055"/>
</dbReference>
<dbReference type="Proteomes" id="UP000011087">
    <property type="component" value="Unassembled WGS sequence"/>
</dbReference>
<reference evidence="7" key="2">
    <citation type="submission" date="2012-11" db="EMBL/GenBank/DDBJ databases">
        <authorList>
            <person name="Kuo A."/>
            <person name="Curtis B.A."/>
            <person name="Tanifuji G."/>
            <person name="Burki F."/>
            <person name="Gruber A."/>
            <person name="Irimia M."/>
            <person name="Maruyama S."/>
            <person name="Arias M.C."/>
            <person name="Ball S.G."/>
            <person name="Gile G.H."/>
            <person name="Hirakawa Y."/>
            <person name="Hopkins J.F."/>
            <person name="Rensing S.A."/>
            <person name="Schmutz J."/>
            <person name="Symeonidi A."/>
            <person name="Elias M."/>
            <person name="Eveleigh R.J."/>
            <person name="Herman E.K."/>
            <person name="Klute M.J."/>
            <person name="Nakayama T."/>
            <person name="Obornik M."/>
            <person name="Reyes-Prieto A."/>
            <person name="Armbrust E.V."/>
            <person name="Aves S.J."/>
            <person name="Beiko R.G."/>
            <person name="Coutinho P."/>
            <person name="Dacks J.B."/>
            <person name="Durnford D.G."/>
            <person name="Fast N.M."/>
            <person name="Green B.R."/>
            <person name="Grisdale C."/>
            <person name="Hempe F."/>
            <person name="Henrissat B."/>
            <person name="Hoppner M.P."/>
            <person name="Ishida K.-I."/>
            <person name="Kim E."/>
            <person name="Koreny L."/>
            <person name="Kroth P.G."/>
            <person name="Liu Y."/>
            <person name="Malik S.-B."/>
            <person name="Maier U.G."/>
            <person name="McRose D."/>
            <person name="Mock T."/>
            <person name="Neilson J.A."/>
            <person name="Onodera N.T."/>
            <person name="Poole A.M."/>
            <person name="Pritham E.J."/>
            <person name="Richards T.A."/>
            <person name="Rocap G."/>
            <person name="Roy S.W."/>
            <person name="Sarai C."/>
            <person name="Schaack S."/>
            <person name="Shirato S."/>
            <person name="Slamovits C.H."/>
            <person name="Spencer D.F."/>
            <person name="Suzuki S."/>
            <person name="Worden A.Z."/>
            <person name="Zauner S."/>
            <person name="Barry K."/>
            <person name="Bell C."/>
            <person name="Bharti A.K."/>
            <person name="Crow J.A."/>
            <person name="Grimwood J."/>
            <person name="Kramer R."/>
            <person name="Lindquist E."/>
            <person name="Lucas S."/>
            <person name="Salamov A."/>
            <person name="McFadden G.I."/>
            <person name="Lane C.E."/>
            <person name="Keeling P.J."/>
            <person name="Gray M.W."/>
            <person name="Grigoriev I.V."/>
            <person name="Archibald J.M."/>
        </authorList>
    </citation>
    <scope>NUCLEOTIDE SEQUENCE</scope>
    <source>
        <strain evidence="7">CCMP2712</strain>
    </source>
</reference>
<evidence type="ECO:0000313" key="5">
    <source>
        <dbReference type="EMBL" id="EKX52716.1"/>
    </source>
</evidence>
<sequence>MEEGSKVTRGTVGRSAPVDCRTVFVYNLPPGTEEEEIRSLLEGCGNIQGVRINQTAISRTGIPSSFAHVDFETHEQALRAIELRGQDVGGRSVGLTMSHA</sequence>
<dbReference type="GO" id="GO:0003723">
    <property type="term" value="F:RNA binding"/>
    <property type="evidence" value="ECO:0007669"/>
    <property type="project" value="UniProtKB-UniRule"/>
</dbReference>
<dbReference type="SUPFAM" id="SSF54928">
    <property type="entry name" value="RNA-binding domain, RBD"/>
    <property type="match status" value="1"/>
</dbReference>
<dbReference type="AlphaFoldDB" id="L1JVV6"/>
<evidence type="ECO:0000256" key="1">
    <source>
        <dbReference type="ARBA" id="ARBA00022737"/>
    </source>
</evidence>
<dbReference type="OrthoDB" id="439808at2759"/>
<dbReference type="Pfam" id="PF00076">
    <property type="entry name" value="RRM_1"/>
    <property type="match status" value="1"/>
</dbReference>
<dbReference type="InterPro" id="IPR035979">
    <property type="entry name" value="RBD_domain_sf"/>
</dbReference>
<keyword evidence="1" id="KW-0677">Repeat</keyword>
<evidence type="ECO:0000313" key="7">
    <source>
        <dbReference type="Proteomes" id="UP000011087"/>
    </source>
</evidence>
<dbReference type="InterPro" id="IPR012677">
    <property type="entry name" value="Nucleotide-bd_a/b_plait_sf"/>
</dbReference>
<dbReference type="Gene3D" id="3.30.70.330">
    <property type="match status" value="1"/>
</dbReference>
<name>L1JVV6_GUITC</name>
<dbReference type="RefSeq" id="XP_005839696.1">
    <property type="nucleotide sequence ID" value="XM_005839639.1"/>
</dbReference>
<dbReference type="GeneID" id="17309310"/>
<evidence type="ECO:0000259" key="4">
    <source>
        <dbReference type="PROSITE" id="PS50102"/>
    </source>
</evidence>
<dbReference type="PANTHER" id="PTHR23236:SF119">
    <property type="entry name" value="NUCLEAR RNA-BINDING PROTEIN SART-3"/>
    <property type="match status" value="1"/>
</dbReference>
<feature type="domain" description="RRM" evidence="4">
    <location>
        <begin position="21"/>
        <end position="100"/>
    </location>
</feature>
<keyword evidence="2 3" id="KW-0694">RNA-binding</keyword>
<keyword evidence="7" id="KW-1185">Reference proteome</keyword>
<evidence type="ECO:0000313" key="6">
    <source>
        <dbReference type="EnsemblProtists" id="EKX52716"/>
    </source>
</evidence>
<accession>L1JVV6</accession>
<proteinExistence type="predicted"/>